<dbReference type="RefSeq" id="WP_072299778.1">
    <property type="nucleotide sequence ID" value="NZ_CAMIZA010000027.1"/>
</dbReference>
<keyword evidence="4" id="KW-0670">Pyruvate</keyword>
<evidence type="ECO:0000256" key="4">
    <source>
        <dbReference type="ARBA" id="ARBA00023317"/>
    </source>
</evidence>
<dbReference type="GO" id="GO:0008654">
    <property type="term" value="P:phospholipid biosynthetic process"/>
    <property type="evidence" value="ECO:0007669"/>
    <property type="project" value="InterPro"/>
</dbReference>
<evidence type="ECO:0000256" key="3">
    <source>
        <dbReference type="ARBA" id="ARBA00023239"/>
    </source>
</evidence>
<proteinExistence type="predicted"/>
<dbReference type="Proteomes" id="UP000183461">
    <property type="component" value="Unassembled WGS sequence"/>
</dbReference>
<evidence type="ECO:0000313" key="6">
    <source>
        <dbReference type="Proteomes" id="UP000183461"/>
    </source>
</evidence>
<gene>
    <name evidence="5" type="ORF">SAMN02910280_1435</name>
</gene>
<dbReference type="PANTHER" id="PTHR10067:SF17">
    <property type="entry name" value="PHOSPHATIDYLSERINE DECARBOXYLASE PROENZYME 2"/>
    <property type="match status" value="1"/>
</dbReference>
<dbReference type="Pfam" id="PF02666">
    <property type="entry name" value="PS_Dcarbxylase"/>
    <property type="match status" value="1"/>
</dbReference>
<evidence type="ECO:0000256" key="1">
    <source>
        <dbReference type="ARBA" id="ARBA00022793"/>
    </source>
</evidence>
<name>A0A1K1MVY0_RUMFL</name>
<reference evidence="5 6" key="1">
    <citation type="submission" date="2016-11" db="EMBL/GenBank/DDBJ databases">
        <authorList>
            <person name="Jaros S."/>
            <person name="Januszkiewicz K."/>
            <person name="Wedrychowicz H."/>
        </authorList>
    </citation>
    <scope>NUCLEOTIDE SEQUENCE [LARGE SCALE GENOMIC DNA]</scope>
    <source>
        <strain evidence="5 6">YL228</strain>
    </source>
</reference>
<dbReference type="AlphaFoldDB" id="A0A1K1MVY0"/>
<sequence>MIKTRTGQVIETNAKQNKLLKKLYGNVFGRVLLKTLTAPAISRAAGAFMDSRPSKVLIKPFIKRSGIDTSEYMMNGFRSYNDFFTRVIKPDKRPIDRVPSHLISPCDSKLTVHKIGKNSIFRIKGSRYRVSDLLQNEFLAKRFGGGYCLIFRLEVNDYHRYCYIDDGTKSENTYIAGELHTVNPIALERYNIYKRNCREYTVLHTENFGDVVQVEVGAMLVGRIVNHHGETAFRRGDEKGKFEFGGSTVVMLFGKDSIAVDEDILRNSAEGIETVVKYGEKIGKKA</sequence>
<keyword evidence="1" id="KW-0210">Decarboxylase</keyword>
<organism evidence="5 6">
    <name type="scientific">Ruminococcus flavefaciens</name>
    <dbReference type="NCBI Taxonomy" id="1265"/>
    <lineage>
        <taxon>Bacteria</taxon>
        <taxon>Bacillati</taxon>
        <taxon>Bacillota</taxon>
        <taxon>Clostridia</taxon>
        <taxon>Eubacteriales</taxon>
        <taxon>Oscillospiraceae</taxon>
        <taxon>Ruminococcus</taxon>
    </lineage>
</organism>
<keyword evidence="2" id="KW-0865">Zymogen</keyword>
<dbReference type="InterPro" id="IPR003817">
    <property type="entry name" value="PS_Dcarbxylase"/>
</dbReference>
<keyword evidence="3" id="KW-0456">Lyase</keyword>
<protein>
    <submittedName>
        <fullName evidence="5">Phosphatidylserine decarboxylase</fullName>
    </submittedName>
</protein>
<evidence type="ECO:0000313" key="5">
    <source>
        <dbReference type="EMBL" id="SFW27320.1"/>
    </source>
</evidence>
<accession>A0A1K1MVY0</accession>
<dbReference type="GO" id="GO:0004609">
    <property type="term" value="F:phosphatidylserine decarboxylase activity"/>
    <property type="evidence" value="ECO:0007669"/>
    <property type="project" value="InterPro"/>
</dbReference>
<dbReference type="PANTHER" id="PTHR10067">
    <property type="entry name" value="PHOSPHATIDYLSERINE DECARBOXYLASE"/>
    <property type="match status" value="1"/>
</dbReference>
<dbReference type="EMBL" id="FPIP01000003">
    <property type="protein sequence ID" value="SFW27320.1"/>
    <property type="molecule type" value="Genomic_DNA"/>
</dbReference>
<evidence type="ECO:0000256" key="2">
    <source>
        <dbReference type="ARBA" id="ARBA00023145"/>
    </source>
</evidence>